<evidence type="ECO:0000313" key="2">
    <source>
        <dbReference type="EMBL" id="CAD9229656.1"/>
    </source>
</evidence>
<organism evidence="2">
    <name type="scientific">Compsopogon caeruleus</name>
    <dbReference type="NCBI Taxonomy" id="31354"/>
    <lineage>
        <taxon>Eukaryota</taxon>
        <taxon>Rhodophyta</taxon>
        <taxon>Compsopogonophyceae</taxon>
        <taxon>Compsopogonales</taxon>
        <taxon>Compsopogonaceae</taxon>
        <taxon>Compsopogon</taxon>
    </lineage>
</organism>
<dbReference type="EMBL" id="HBGH01003896">
    <property type="protein sequence ID" value="CAD9229656.1"/>
    <property type="molecule type" value="Transcribed_RNA"/>
</dbReference>
<gene>
    <name evidence="2" type="ORF">CCAE0312_LOCUS2145</name>
</gene>
<protein>
    <submittedName>
        <fullName evidence="2">Uncharacterized protein</fullName>
    </submittedName>
</protein>
<keyword evidence="1" id="KW-0732">Signal</keyword>
<sequence length="122" mass="13193">MHSFKWALVVFSLISATCLSTVPPASNKILSSAVGWYENTYNVDFAPLSDNLMRAYCPSGQEATACSCWAENTKALSLMSCEAEGYLGPGVGPRKLNNCKGVYYNPSSTSKTAKISVKVYCE</sequence>
<dbReference type="AlphaFoldDB" id="A0A7S1T9R6"/>
<proteinExistence type="predicted"/>
<feature type="signal peptide" evidence="1">
    <location>
        <begin position="1"/>
        <end position="20"/>
    </location>
</feature>
<evidence type="ECO:0000256" key="1">
    <source>
        <dbReference type="SAM" id="SignalP"/>
    </source>
</evidence>
<name>A0A7S1T9R6_9RHOD</name>
<reference evidence="2" key="1">
    <citation type="submission" date="2021-01" db="EMBL/GenBank/DDBJ databases">
        <authorList>
            <person name="Corre E."/>
            <person name="Pelletier E."/>
            <person name="Niang G."/>
            <person name="Scheremetjew M."/>
            <person name="Finn R."/>
            <person name="Kale V."/>
            <person name="Holt S."/>
            <person name="Cochrane G."/>
            <person name="Meng A."/>
            <person name="Brown T."/>
            <person name="Cohen L."/>
        </authorList>
    </citation>
    <scope>NUCLEOTIDE SEQUENCE</scope>
    <source>
        <strain evidence="2">SAG 36.94</strain>
    </source>
</reference>
<feature type="chain" id="PRO_5031410139" evidence="1">
    <location>
        <begin position="21"/>
        <end position="122"/>
    </location>
</feature>
<accession>A0A7S1T9R6</accession>